<keyword evidence="3" id="KW-1185">Reference proteome</keyword>
<feature type="transmembrane region" description="Helical" evidence="1">
    <location>
        <begin position="55"/>
        <end position="77"/>
    </location>
</feature>
<evidence type="ECO:0000313" key="2">
    <source>
        <dbReference type="EMBL" id="QWZ08910.1"/>
    </source>
</evidence>
<feature type="transmembrane region" description="Helical" evidence="1">
    <location>
        <begin position="21"/>
        <end position="43"/>
    </location>
</feature>
<dbReference type="InterPro" id="IPR021741">
    <property type="entry name" value="DUF3311"/>
</dbReference>
<protein>
    <submittedName>
        <fullName evidence="2">DUF3311 domain-containing protein</fullName>
    </submittedName>
</protein>
<sequence>MSQRNPASDGSGSPPRRRATGTWAVVAVLLGIGIVVPLLVGLYDRETPTLWGFPFFYWFQFAMIPVVSVLTFVAFRLSLSATAKDRPTFGLPAEPESPEDDR</sequence>
<dbReference type="RefSeq" id="WP_216940756.1">
    <property type="nucleotide sequence ID" value="NZ_CP077062.1"/>
</dbReference>
<reference evidence="2" key="1">
    <citation type="submission" date="2021-06" db="EMBL/GenBank/DDBJ databases">
        <title>Complete genome sequence of Nocardioides sp. G188.</title>
        <authorList>
            <person name="Im W.-T."/>
        </authorList>
    </citation>
    <scope>NUCLEOTIDE SEQUENCE</scope>
    <source>
        <strain evidence="2">G188</strain>
    </source>
</reference>
<dbReference type="EMBL" id="CP077062">
    <property type="protein sequence ID" value="QWZ08910.1"/>
    <property type="molecule type" value="Genomic_DNA"/>
</dbReference>
<dbReference type="AlphaFoldDB" id="A0A975T0Q2"/>
<keyword evidence="1" id="KW-1133">Transmembrane helix</keyword>
<evidence type="ECO:0000313" key="3">
    <source>
        <dbReference type="Proteomes" id="UP000683575"/>
    </source>
</evidence>
<dbReference type="Pfam" id="PF11755">
    <property type="entry name" value="DUF3311"/>
    <property type="match status" value="1"/>
</dbReference>
<evidence type="ECO:0000256" key="1">
    <source>
        <dbReference type="SAM" id="Phobius"/>
    </source>
</evidence>
<accession>A0A975T0Q2</accession>
<proteinExistence type="predicted"/>
<dbReference type="KEGG" id="nps:KRR39_03415"/>
<keyword evidence="1" id="KW-0812">Transmembrane</keyword>
<gene>
    <name evidence="2" type="ORF">KRR39_03415</name>
</gene>
<organism evidence="2 3">
    <name type="scientific">Nocardioides panacis</name>
    <dbReference type="NCBI Taxonomy" id="2849501"/>
    <lineage>
        <taxon>Bacteria</taxon>
        <taxon>Bacillati</taxon>
        <taxon>Actinomycetota</taxon>
        <taxon>Actinomycetes</taxon>
        <taxon>Propionibacteriales</taxon>
        <taxon>Nocardioidaceae</taxon>
        <taxon>Nocardioides</taxon>
    </lineage>
</organism>
<dbReference type="Proteomes" id="UP000683575">
    <property type="component" value="Chromosome"/>
</dbReference>
<name>A0A975T0Q2_9ACTN</name>
<keyword evidence="1" id="KW-0472">Membrane</keyword>